<dbReference type="Pfam" id="PF02779">
    <property type="entry name" value="Transket_pyr"/>
    <property type="match status" value="1"/>
</dbReference>
<proteinExistence type="inferred from homology"/>
<dbReference type="InterPro" id="IPR033248">
    <property type="entry name" value="Transketolase_C"/>
</dbReference>
<comment type="caution">
    <text evidence="5">The sequence shown here is derived from an EMBL/GenBank/DDBJ whole genome shotgun (WGS) entry which is preliminary data.</text>
</comment>
<comment type="similarity">
    <text evidence="2">Belongs to the transketolase family.</text>
</comment>
<evidence type="ECO:0000313" key="5">
    <source>
        <dbReference type="EMBL" id="MBC8533445.1"/>
    </source>
</evidence>
<dbReference type="SMART" id="SM00861">
    <property type="entry name" value="Transket_pyr"/>
    <property type="match status" value="1"/>
</dbReference>
<evidence type="ECO:0000256" key="2">
    <source>
        <dbReference type="ARBA" id="ARBA00007131"/>
    </source>
</evidence>
<dbReference type="PANTHER" id="PTHR43825">
    <property type="entry name" value="PYRUVATE DEHYDROGENASE E1 COMPONENT"/>
    <property type="match status" value="1"/>
</dbReference>
<dbReference type="InterPro" id="IPR005475">
    <property type="entry name" value="Transketolase-like_Pyr-bd"/>
</dbReference>
<sequence length="311" mass="33219">MAKEMRAVLAQALIDLMEKNDKVVVLDADLANADGIKKVFKAFPERGIDVGISEQNMASVAAGMAATGALPFIVTFTPFATRRICDQITISIAYAKRNVKIIGTDPGITAELNGGTHMSVEDVGVLRSIPGMVIFEPADGEELARAIPAIAEYDGPVYVRVKRKNQDDVYEEGKCNFDLFKADILREGKDVSLFACGIMVTEALKAAALLAEEGICAEVVNVHTIKPIDAETVVASVKKTGCAVTCDNHNVIGALGSAVAETLAKEYPAPVEMIGMQDRFGQVAKLPFLIGEYQMTAEDIAAAAKKAIVRK</sequence>
<accession>A0A926DAL9</accession>
<dbReference type="RefSeq" id="WP_249318826.1">
    <property type="nucleotide sequence ID" value="NZ_JACRSN010000006.1"/>
</dbReference>
<dbReference type="Gene3D" id="3.40.50.920">
    <property type="match status" value="1"/>
</dbReference>
<reference evidence="5" key="1">
    <citation type="submission" date="2020-08" db="EMBL/GenBank/DDBJ databases">
        <title>Genome public.</title>
        <authorList>
            <person name="Liu C."/>
            <person name="Sun Q."/>
        </authorList>
    </citation>
    <scope>NUCLEOTIDE SEQUENCE</scope>
    <source>
        <strain evidence="5">NSJ-40</strain>
    </source>
</reference>
<feature type="domain" description="Transketolase-like pyrimidine-binding" evidence="4">
    <location>
        <begin position="3"/>
        <end position="168"/>
    </location>
</feature>
<evidence type="ECO:0000259" key="4">
    <source>
        <dbReference type="SMART" id="SM00861"/>
    </source>
</evidence>
<protein>
    <submittedName>
        <fullName evidence="5">Transketolase family protein</fullName>
    </submittedName>
</protein>
<organism evidence="5 6">
    <name type="scientific">Yeguia hominis</name>
    <dbReference type="NCBI Taxonomy" id="2763662"/>
    <lineage>
        <taxon>Bacteria</taxon>
        <taxon>Bacillati</taxon>
        <taxon>Bacillota</taxon>
        <taxon>Clostridia</taxon>
        <taxon>Eubacteriales</taxon>
        <taxon>Yeguiaceae</taxon>
        <taxon>Yeguia</taxon>
    </lineage>
</organism>
<dbReference type="InterPro" id="IPR029061">
    <property type="entry name" value="THDP-binding"/>
</dbReference>
<dbReference type="Pfam" id="PF02780">
    <property type="entry name" value="Transketolase_C"/>
    <property type="match status" value="1"/>
</dbReference>
<dbReference type="FunFam" id="3.40.50.970:FF:000129">
    <property type="entry name" value="Transketolase"/>
    <property type="match status" value="1"/>
</dbReference>
<dbReference type="Gene3D" id="3.40.50.970">
    <property type="match status" value="1"/>
</dbReference>
<name>A0A926DAL9_9FIRM</name>
<comment type="cofactor">
    <cofactor evidence="1">
        <name>thiamine diphosphate</name>
        <dbReference type="ChEBI" id="CHEBI:58937"/>
    </cofactor>
</comment>
<dbReference type="PANTHER" id="PTHR43825:SF1">
    <property type="entry name" value="TRANSKETOLASE-LIKE PYRIMIDINE-BINDING DOMAIN-CONTAINING PROTEIN"/>
    <property type="match status" value="1"/>
</dbReference>
<keyword evidence="6" id="KW-1185">Reference proteome</keyword>
<evidence type="ECO:0000256" key="3">
    <source>
        <dbReference type="ARBA" id="ARBA00023052"/>
    </source>
</evidence>
<gene>
    <name evidence="5" type="ORF">IAG03_05390</name>
</gene>
<dbReference type="SUPFAM" id="SSF52518">
    <property type="entry name" value="Thiamin diphosphate-binding fold (THDP-binding)"/>
    <property type="match status" value="1"/>
</dbReference>
<dbReference type="SUPFAM" id="SSF52922">
    <property type="entry name" value="TK C-terminal domain-like"/>
    <property type="match status" value="1"/>
</dbReference>
<dbReference type="EMBL" id="JACRSN010000006">
    <property type="protein sequence ID" value="MBC8533445.1"/>
    <property type="molecule type" value="Genomic_DNA"/>
</dbReference>
<evidence type="ECO:0000256" key="1">
    <source>
        <dbReference type="ARBA" id="ARBA00001964"/>
    </source>
</evidence>
<dbReference type="Proteomes" id="UP000651482">
    <property type="component" value="Unassembled WGS sequence"/>
</dbReference>
<dbReference type="CDD" id="cd07033">
    <property type="entry name" value="TPP_PYR_DXS_TK_like"/>
    <property type="match status" value="1"/>
</dbReference>
<evidence type="ECO:0000313" key="6">
    <source>
        <dbReference type="Proteomes" id="UP000651482"/>
    </source>
</evidence>
<dbReference type="InterPro" id="IPR051157">
    <property type="entry name" value="PDH/Transketolase"/>
</dbReference>
<keyword evidence="3" id="KW-0786">Thiamine pyrophosphate</keyword>
<dbReference type="AlphaFoldDB" id="A0A926DAL9"/>
<dbReference type="InterPro" id="IPR009014">
    <property type="entry name" value="Transketo_C/PFOR_II"/>
</dbReference>